<reference evidence="2" key="1">
    <citation type="submission" date="2014-12" db="EMBL/GenBank/DDBJ databases">
        <title>Insight into the proteome of Arion vulgaris.</title>
        <authorList>
            <person name="Aradska J."/>
            <person name="Bulat T."/>
            <person name="Smidak R."/>
            <person name="Sarate P."/>
            <person name="Gangsoo J."/>
            <person name="Sialana F."/>
            <person name="Bilban M."/>
            <person name="Lubec G."/>
        </authorList>
    </citation>
    <scope>NUCLEOTIDE SEQUENCE</scope>
    <source>
        <tissue evidence="2">Skin</tissue>
    </source>
</reference>
<dbReference type="InterPro" id="IPR003172">
    <property type="entry name" value="ML_dom"/>
</dbReference>
<feature type="domain" description="MD-2-related lipid-recognition" evidence="1">
    <location>
        <begin position="104"/>
        <end position="228"/>
    </location>
</feature>
<evidence type="ECO:0000259" key="1">
    <source>
        <dbReference type="SMART" id="SM00737"/>
    </source>
</evidence>
<gene>
    <name evidence="2" type="primary">ORF101116</name>
</gene>
<dbReference type="InterPro" id="IPR014756">
    <property type="entry name" value="Ig_E-set"/>
</dbReference>
<accession>A0A0B7A6T9</accession>
<proteinExistence type="predicted"/>
<dbReference type="SMART" id="SM00737">
    <property type="entry name" value="ML"/>
    <property type="match status" value="1"/>
</dbReference>
<sequence>VILQQDCVICLATVTWCAFLISCRFRQIKENIFVNFDSFTYIYINLSSSRTESMSACLNGRVILLLPLSVILLPWVTHGIYSDRKNGIDEAGALNYNNKSIGRAVKCNETDPTLVSFTWSPKDLSPKGEITFTISYTAPYDMGGAFLNVTMYFHGEPEPFIGYSIRLTCDEIKTNFHVKCPLQKRTHITISNTITNLHALTSFPGSYDGIFEVRNEKDQEMLCLNVTLTIKEI</sequence>
<dbReference type="Gene3D" id="2.60.40.770">
    <property type="match status" value="1"/>
</dbReference>
<organism evidence="2">
    <name type="scientific">Arion vulgaris</name>
    <dbReference type="NCBI Taxonomy" id="1028688"/>
    <lineage>
        <taxon>Eukaryota</taxon>
        <taxon>Metazoa</taxon>
        <taxon>Spiralia</taxon>
        <taxon>Lophotrochozoa</taxon>
        <taxon>Mollusca</taxon>
        <taxon>Gastropoda</taxon>
        <taxon>Heterobranchia</taxon>
        <taxon>Euthyneura</taxon>
        <taxon>Panpulmonata</taxon>
        <taxon>Eupulmonata</taxon>
        <taxon>Stylommatophora</taxon>
        <taxon>Helicina</taxon>
        <taxon>Arionoidea</taxon>
        <taxon>Arionidae</taxon>
        <taxon>Arion</taxon>
    </lineage>
</organism>
<feature type="non-terminal residue" evidence="2">
    <location>
        <position position="1"/>
    </location>
</feature>
<dbReference type="SUPFAM" id="SSF81296">
    <property type="entry name" value="E set domains"/>
    <property type="match status" value="1"/>
</dbReference>
<evidence type="ECO:0000313" key="2">
    <source>
        <dbReference type="EMBL" id="CEK76699.1"/>
    </source>
</evidence>
<protein>
    <recommendedName>
        <fullName evidence="1">MD-2-related lipid-recognition domain-containing protein</fullName>
    </recommendedName>
</protein>
<dbReference type="Pfam" id="PF02221">
    <property type="entry name" value="E1_DerP2_DerF2"/>
    <property type="match status" value="1"/>
</dbReference>
<dbReference type="AlphaFoldDB" id="A0A0B7A6T9"/>
<dbReference type="EMBL" id="HACG01029834">
    <property type="protein sequence ID" value="CEK76699.1"/>
    <property type="molecule type" value="Transcribed_RNA"/>
</dbReference>
<name>A0A0B7A6T9_9EUPU</name>